<feature type="domain" description="SRCR" evidence="9">
    <location>
        <begin position="579"/>
        <end position="676"/>
    </location>
</feature>
<dbReference type="PANTHER" id="PTHR45817:SF9">
    <property type="entry name" value="SRCR DOMAIN-CONTAINING PROTEIN"/>
    <property type="match status" value="1"/>
</dbReference>
<feature type="disulfide bond" evidence="8">
    <location>
        <begin position="451"/>
        <end position="461"/>
    </location>
</feature>
<protein>
    <recommendedName>
        <fullName evidence="9">SRCR domain-containing protein</fullName>
    </recommendedName>
</protein>
<feature type="domain" description="SRCR" evidence="9">
    <location>
        <begin position="907"/>
        <end position="1006"/>
    </location>
</feature>
<evidence type="ECO:0000256" key="8">
    <source>
        <dbReference type="PROSITE-ProRule" id="PRU00196"/>
    </source>
</evidence>
<keyword evidence="11" id="KW-1185">Reference proteome</keyword>
<evidence type="ECO:0000313" key="11">
    <source>
        <dbReference type="Proteomes" id="UP000007110"/>
    </source>
</evidence>
<dbReference type="GO" id="GO:0016020">
    <property type="term" value="C:membrane"/>
    <property type="evidence" value="ECO:0007669"/>
    <property type="project" value="InterPro"/>
</dbReference>
<feature type="disulfide bond" evidence="8">
    <location>
        <begin position="248"/>
        <end position="258"/>
    </location>
</feature>
<feature type="disulfide bond" evidence="8">
    <location>
        <begin position="97"/>
        <end position="161"/>
    </location>
</feature>
<dbReference type="FunFam" id="3.10.250.10:FF:000005">
    <property type="entry name" value="Neurotrypsin isoform A"/>
    <property type="match status" value="2"/>
</dbReference>
<feature type="disulfide bond" evidence="8">
    <location>
        <begin position="646"/>
        <end position="656"/>
    </location>
</feature>
<feature type="disulfide bond" evidence="8">
    <location>
        <begin position="1125"/>
        <end position="1186"/>
    </location>
</feature>
<keyword evidence="2" id="KW-0964">Secreted</keyword>
<dbReference type="PROSITE" id="PS00420">
    <property type="entry name" value="SRCR_1"/>
    <property type="match status" value="5"/>
</dbReference>
<feature type="disulfide bond" evidence="8">
    <location>
        <begin position="1466"/>
        <end position="1476"/>
    </location>
</feature>
<feature type="domain" description="SRCR" evidence="9">
    <location>
        <begin position="382"/>
        <end position="482"/>
    </location>
</feature>
<feature type="disulfide bond" evidence="8">
    <location>
        <begin position="407"/>
        <end position="471"/>
    </location>
</feature>
<evidence type="ECO:0000256" key="4">
    <source>
        <dbReference type="ARBA" id="ARBA00022737"/>
    </source>
</evidence>
<proteinExistence type="predicted"/>
<keyword evidence="3" id="KW-0732">Signal</keyword>
<evidence type="ECO:0000256" key="6">
    <source>
        <dbReference type="ARBA" id="ARBA00023170"/>
    </source>
</evidence>
<feature type="disulfide bond" evidence="8">
    <location>
        <begin position="204"/>
        <end position="268"/>
    </location>
</feature>
<keyword evidence="6" id="KW-0675">Receptor</keyword>
<feature type="disulfide bond" evidence="8">
    <location>
        <begin position="1319"/>
        <end position="1383"/>
    </location>
</feature>
<feature type="disulfide bond" evidence="8">
    <location>
        <begin position="822"/>
        <end position="886"/>
    </location>
</feature>
<feature type="disulfide bond" evidence="8">
    <location>
        <begin position="1156"/>
        <end position="1166"/>
    </location>
</feature>
<comment type="caution">
    <text evidence="8">Lacks conserved residue(s) required for the propagation of feature annotation.</text>
</comment>
<dbReference type="InParanoid" id="A0A7M7T3Q8"/>
<evidence type="ECO:0000259" key="9">
    <source>
        <dbReference type="PROSITE" id="PS50287"/>
    </source>
</evidence>
<name>A0A7M7T3Q8_STRPU</name>
<feature type="domain" description="SRCR" evidence="9">
    <location>
        <begin position="179"/>
        <end position="274"/>
    </location>
</feature>
<evidence type="ECO:0000256" key="2">
    <source>
        <dbReference type="ARBA" id="ARBA00022525"/>
    </source>
</evidence>
<feature type="disulfide bond" evidence="8">
    <location>
        <begin position="756"/>
        <end position="766"/>
    </location>
</feature>
<feature type="disulfide bond" evidence="8">
    <location>
        <begin position="1112"/>
        <end position="1176"/>
    </location>
</feature>
<dbReference type="GO" id="GO:0005615">
    <property type="term" value="C:extracellular space"/>
    <property type="evidence" value="ECO:0000318"/>
    <property type="project" value="GO_Central"/>
</dbReference>
<dbReference type="Gene3D" id="3.10.250.10">
    <property type="entry name" value="SRCR-like domain"/>
    <property type="match status" value="14"/>
</dbReference>
<feature type="disulfide bond" evidence="8">
    <location>
        <begin position="725"/>
        <end position="786"/>
    </location>
</feature>
<feature type="domain" description="SRCR" evidence="9">
    <location>
        <begin position="72"/>
        <end position="172"/>
    </location>
</feature>
<keyword evidence="5 8" id="KW-1015">Disulfide bond</keyword>
<feature type="domain" description="SRCR" evidence="9">
    <location>
        <begin position="797"/>
        <end position="897"/>
    </location>
</feature>
<feature type="disulfide bond" evidence="8">
    <location>
        <begin position="976"/>
        <end position="986"/>
    </location>
</feature>
<feature type="disulfide bond" evidence="8">
    <location>
        <begin position="866"/>
        <end position="876"/>
    </location>
</feature>
<dbReference type="FunFam" id="3.10.250.10:FF:000006">
    <property type="entry name" value="neurotrypsin isoform X2"/>
    <property type="match status" value="7"/>
</dbReference>
<dbReference type="InterPro" id="IPR036772">
    <property type="entry name" value="SRCR-like_dom_sf"/>
</dbReference>
<dbReference type="GeneID" id="115928497"/>
<feature type="domain" description="SRCR" evidence="9">
    <location>
        <begin position="1397"/>
        <end position="1497"/>
    </location>
</feature>
<evidence type="ECO:0000256" key="3">
    <source>
        <dbReference type="ARBA" id="ARBA00022729"/>
    </source>
</evidence>
<dbReference type="Proteomes" id="UP000007110">
    <property type="component" value="Unassembled WGS sequence"/>
</dbReference>
<feature type="disulfide bond" evidence="8">
    <location>
        <begin position="1435"/>
        <end position="1496"/>
    </location>
</feature>
<feature type="disulfide bond" evidence="8">
    <location>
        <begin position="1422"/>
        <end position="1486"/>
    </location>
</feature>
<feature type="domain" description="SRCR" evidence="9">
    <location>
        <begin position="1294"/>
        <end position="1394"/>
    </location>
</feature>
<feature type="disulfide bond" evidence="8">
    <location>
        <begin position="835"/>
        <end position="896"/>
    </location>
</feature>
<dbReference type="GO" id="GO:0004720">
    <property type="term" value="F:protein-lysine 6-oxidase activity"/>
    <property type="evidence" value="ECO:0000318"/>
    <property type="project" value="GO_Central"/>
</dbReference>
<dbReference type="FunFam" id="3.10.250.10:FF:000007">
    <property type="entry name" value="Soluble scavenger receptor cysteine-rich domain-containing protein SSC5D"/>
    <property type="match status" value="1"/>
</dbReference>
<evidence type="ECO:0000313" key="10">
    <source>
        <dbReference type="EnsemblMetazoa" id="XP_030851601"/>
    </source>
</evidence>
<feature type="domain" description="SRCR" evidence="9">
    <location>
        <begin position="686"/>
        <end position="787"/>
    </location>
</feature>
<dbReference type="Pfam" id="PF00530">
    <property type="entry name" value="SRCR"/>
    <property type="match status" value="14"/>
</dbReference>
<dbReference type="InterPro" id="IPR050912">
    <property type="entry name" value="LOX-like_protein"/>
</dbReference>
<feature type="disulfide bond" evidence="8">
    <location>
        <begin position="1332"/>
        <end position="1393"/>
    </location>
</feature>
<organism evidence="10 11">
    <name type="scientific">Strongylocentrotus purpuratus</name>
    <name type="common">Purple sea urchin</name>
    <dbReference type="NCBI Taxonomy" id="7668"/>
    <lineage>
        <taxon>Eukaryota</taxon>
        <taxon>Metazoa</taxon>
        <taxon>Echinodermata</taxon>
        <taxon>Eleutherozoa</taxon>
        <taxon>Echinozoa</taxon>
        <taxon>Echinoidea</taxon>
        <taxon>Euechinoidea</taxon>
        <taxon>Echinacea</taxon>
        <taxon>Camarodonta</taxon>
        <taxon>Echinidea</taxon>
        <taxon>Strongylocentrotidae</taxon>
        <taxon>Strongylocentrotus</taxon>
    </lineage>
</organism>
<feature type="disulfide bond" evidence="8">
    <location>
        <begin position="317"/>
        <end position="378"/>
    </location>
</feature>
<dbReference type="PROSITE" id="PS50287">
    <property type="entry name" value="SRCR_2"/>
    <property type="match status" value="14"/>
</dbReference>
<feature type="domain" description="SRCR" evidence="9">
    <location>
        <begin position="1009"/>
        <end position="1077"/>
    </location>
</feature>
<feature type="disulfide bond" evidence="8">
    <location>
        <begin position="141"/>
        <end position="151"/>
    </location>
</feature>
<feature type="disulfide bond" evidence="8">
    <location>
        <begin position="420"/>
        <end position="481"/>
    </location>
</feature>
<feature type="domain" description="SRCR" evidence="9">
    <location>
        <begin position="1087"/>
        <end position="1187"/>
    </location>
</feature>
<evidence type="ECO:0000256" key="7">
    <source>
        <dbReference type="ARBA" id="ARBA00023180"/>
    </source>
</evidence>
<evidence type="ECO:0000256" key="1">
    <source>
        <dbReference type="ARBA" id="ARBA00004613"/>
    </source>
</evidence>
<keyword evidence="7" id="KW-0325">Glycoprotein</keyword>
<feature type="disulfide bond" evidence="8">
    <location>
        <begin position="348"/>
        <end position="358"/>
    </location>
</feature>
<dbReference type="PANTHER" id="PTHR45817">
    <property type="entry name" value="LYSYL OXIDASE-LIKE-RELATED"/>
    <property type="match status" value="1"/>
</dbReference>
<dbReference type="FunFam" id="3.10.250.10:FF:000009">
    <property type="entry name" value="WC1"/>
    <property type="match status" value="2"/>
</dbReference>
<feature type="disulfide bond" evidence="8">
    <location>
        <begin position="1263"/>
        <end position="1273"/>
    </location>
</feature>
<feature type="domain" description="SRCR" evidence="9">
    <location>
        <begin position="1194"/>
        <end position="1289"/>
    </location>
</feature>
<reference evidence="10" key="2">
    <citation type="submission" date="2021-01" db="UniProtKB">
        <authorList>
            <consortium name="EnsemblMetazoa"/>
        </authorList>
    </citation>
    <scope>IDENTIFICATION</scope>
</reference>
<dbReference type="SMART" id="SM00202">
    <property type="entry name" value="SR"/>
    <property type="match status" value="14"/>
</dbReference>
<dbReference type="EnsemblMetazoa" id="XM_030995741">
    <property type="protein sequence ID" value="XP_030851601"/>
    <property type="gene ID" value="LOC115928497"/>
</dbReference>
<feature type="disulfide bond" evidence="8">
    <location>
        <begin position="1045"/>
        <end position="1055"/>
    </location>
</feature>
<dbReference type="KEGG" id="spu:115928497"/>
<dbReference type="SUPFAM" id="SSF56487">
    <property type="entry name" value="SRCR-like"/>
    <property type="match status" value="14"/>
</dbReference>
<dbReference type="OMA" id="RIGDNTH"/>
<keyword evidence="4" id="KW-0677">Repeat</keyword>
<feature type="disulfide bond" evidence="8">
    <location>
        <begin position="30"/>
        <end position="40"/>
    </location>
</feature>
<feature type="disulfide bond" evidence="8">
    <location>
        <begin position="1219"/>
        <end position="1283"/>
    </location>
</feature>
<feature type="domain" description="SRCR" evidence="9">
    <location>
        <begin position="279"/>
        <end position="379"/>
    </location>
</feature>
<reference evidence="11" key="1">
    <citation type="submission" date="2015-02" db="EMBL/GenBank/DDBJ databases">
        <title>Genome sequencing for Strongylocentrotus purpuratus.</title>
        <authorList>
            <person name="Murali S."/>
            <person name="Liu Y."/>
            <person name="Vee V."/>
            <person name="English A."/>
            <person name="Wang M."/>
            <person name="Skinner E."/>
            <person name="Han Y."/>
            <person name="Muzny D.M."/>
            <person name="Worley K.C."/>
            <person name="Gibbs R.A."/>
        </authorList>
    </citation>
    <scope>NUCLEOTIDE SEQUENCE</scope>
</reference>
<dbReference type="PRINTS" id="PR00258">
    <property type="entry name" value="SPERACTRCPTR"/>
</dbReference>
<feature type="disulfide bond" evidence="8">
    <location>
        <begin position="304"/>
        <end position="368"/>
    </location>
</feature>
<comment type="subcellular location">
    <subcellularLocation>
        <location evidence="1">Secreted</location>
    </subcellularLocation>
</comment>
<dbReference type="InterPro" id="IPR001190">
    <property type="entry name" value="SRCR"/>
</dbReference>
<dbReference type="RefSeq" id="XP_030851601.1">
    <property type="nucleotide sequence ID" value="XM_030995741.1"/>
</dbReference>
<feature type="disulfide bond" evidence="8">
    <location>
        <begin position="110"/>
        <end position="171"/>
    </location>
</feature>
<feature type="domain" description="SRCR" evidence="9">
    <location>
        <begin position="1"/>
        <end position="62"/>
    </location>
</feature>
<sequence>MLGFDGALDAPRSARFGQGSGRSLLKYVNCDGTEENVADCAHAGIGRYSDCSHTRDAGAVCFSGIHPKPFQVRLVGGSNDAEGRVEVLYDGSWETICDVGWDLRDARVVCRIAGFNGALDAPGSARFGQGSGRSLLTHVSCDGTEDNLADCANAGIGRYTCSHTRDAGAVCYSGEPFQVRLTNGTTDSEGRVKVLYKGSWGTICDDNWDLRDARVVCKMLEFDGALAAPGRATFGAGSGKILFDDVRCKGTEYALAECYHRGLGVNNCEHDRDADPFKVRLTDGAKDSEGRVEVMYDGSWGTVCDNGWDLNDARVVCRMLGFDGALAATFSARFGQGNGSILLDDVQCHGTENNIADCYHRGITVHNCNHASDSGAICFSGVRLIGGSNDAEGRVEILHDGSWGTVCDDSWDIKDAEVVCRMLGFDGAVEAPPDARFGKGSGSIFLDDVQCQGTETDIERCDHHGIDEHNCAHNEDASVICIQKERRLTRSSKGSTIIEPCQNQRFYTDEEQILAQQTRIGDNTHDYMDMTPTNKTASTNKDAHIYAYSLRVGNKDSDTLPQDNTATVSRAICHDETGVRLSNGSNNSKGGVEVLYGGSWHTICDRYWYLLQARMVCKMMRFDGALDAPRSARFGQGVGDTIGVDCYGTEENLADCPRIWTTSSCVHRWDAGAVCYLGAHPQPFKVRLVSGSNDAEGRIEVQYDGSWGTICDNDWWDLRDARVVCRMLGFDGALEAPGSARFDQDSGRILLVLVNCDGTEDNLADCAHAGIDRYLCSHTEDAGAFCYSGAHPNQFQVRLVGGSNDAEGRVEVVYDGSWGTICDDSWDLRDARVVCRMLGFDGALKAPGSARFGEGSGDILLDDVGCEGTEDNLADCAHSGIRVHSCRHDEDAGTICYSGTHPNPFQVHLVGGSNDAEGRVELMHDGSWGTICDVSWGLSDARVVCRMLGFDGALDAPRSARFGQGSGRILLVNIECEETEDNLADCAHLWIGNYCGHGRDAGAICYLGDARVVCRMLGFDGALDAPRSARFGQGSGRSLLKYVNCDGTEENVADCAHAGIGRYSECSHTRDAGAVCFSGIHPKPFQVRLVGGSNDAEGRVEVLYDGSWETICDVGWDLRDARVVCRIAGFNGALDAPGSARFGQGSGRSLLTHVSCDGTEDNLSDCANAGIGRYTCSHTRDAGAVCYSGEPFQVRLTNGTTDSEGRVKVLYKGSWGTICDDNWDLRDARVVCKMLEFDGALAAPGRATFGVGSGKILFDDVRCKGTEYALAECYHRGLGVNNCEHDRDADPFKVRLTDGAKDSEGRVEVMYDGSWGTVCDNGWDLNDARVVCRMLGFDGALAATFSARFGQGNGSILLDDVQCHGTESNIADCYHRGITVHNCNHASDSGAICFSGVRLIGGTYDAKGRVEILHDGSWGTVCDDSWDLKDAEVVCRMLSFEGALDAPPGARFGKGSGSIFLDEVQCQGTETDIERCDHDGIGVHNCAHNEDASVICIQKGLNQDRFVASTYQDLNAPPKLPERRLTRLSKGSAFIEPCQNQRLYTDEEQILAQQTRIGDNTHDYMDMTPMNKTASTNKDAHIYAYSLRVGNKDTDTLPQDNTATISRAICHDETECCGSTVPWTRHDRPGLVRVLVMFLVSVAREQKTVWRTVPAWFTLPVGITGMRAPCVTQEPIQIHFKFVLSVGQMMPKEE</sequence>
<feature type="disulfide bond" evidence="8">
    <location>
        <begin position="1363"/>
        <end position="1373"/>
    </location>
</feature>
<evidence type="ECO:0000256" key="5">
    <source>
        <dbReference type="ARBA" id="ARBA00023157"/>
    </source>
</evidence>
<accession>A0A7M7T3Q8</accession>
<dbReference type="OrthoDB" id="536948at2759"/>